<dbReference type="EMBL" id="MEUW01000020">
    <property type="protein sequence ID" value="OGC44449.1"/>
    <property type="molecule type" value="Genomic_DNA"/>
</dbReference>
<evidence type="ECO:0000256" key="1">
    <source>
        <dbReference type="SAM" id="Phobius"/>
    </source>
</evidence>
<keyword evidence="1" id="KW-1133">Transmembrane helix</keyword>
<dbReference type="AlphaFoldDB" id="A0A1F4UHQ2"/>
<dbReference type="STRING" id="1802613.A2V54_00310"/>
<proteinExistence type="predicted"/>
<reference evidence="2 3" key="1">
    <citation type="journal article" date="2016" name="Nat. Commun.">
        <title>Thousands of microbial genomes shed light on interconnected biogeochemical processes in an aquifer system.</title>
        <authorList>
            <person name="Anantharaman K."/>
            <person name="Brown C.T."/>
            <person name="Hug L.A."/>
            <person name="Sharon I."/>
            <person name="Castelle C.J."/>
            <person name="Probst A.J."/>
            <person name="Thomas B.C."/>
            <person name="Singh A."/>
            <person name="Wilkins M.J."/>
            <person name="Karaoz U."/>
            <person name="Brodie E.L."/>
            <person name="Williams K.H."/>
            <person name="Hubbard S.S."/>
            <person name="Banfield J.F."/>
        </authorList>
    </citation>
    <scope>NUCLEOTIDE SEQUENCE [LARGE SCALE GENOMIC DNA]</scope>
</reference>
<protein>
    <submittedName>
        <fullName evidence="2">Uncharacterized protein</fullName>
    </submittedName>
</protein>
<comment type="caution">
    <text evidence="2">The sequence shown here is derived from an EMBL/GenBank/DDBJ whole genome shotgun (WGS) entry which is preliminary data.</text>
</comment>
<keyword evidence="1" id="KW-0812">Transmembrane</keyword>
<organism evidence="2 3">
    <name type="scientific">candidate division WWE3 bacterium RBG_19FT_COMBO_53_11</name>
    <dbReference type="NCBI Taxonomy" id="1802613"/>
    <lineage>
        <taxon>Bacteria</taxon>
        <taxon>Katanobacteria</taxon>
    </lineage>
</organism>
<sequence>MAPLIFLVLIVIALTAGGQPSAAPTPEQSIATGNLIFTFLVIFFVVMVLFWLGLEIHAWIENRKLEKEG</sequence>
<evidence type="ECO:0000313" key="3">
    <source>
        <dbReference type="Proteomes" id="UP000176583"/>
    </source>
</evidence>
<accession>A0A1F4UHQ2</accession>
<gene>
    <name evidence="2" type="ORF">A2V54_00310</name>
</gene>
<feature type="transmembrane region" description="Helical" evidence="1">
    <location>
        <begin position="34"/>
        <end position="54"/>
    </location>
</feature>
<name>A0A1F4UHQ2_UNCKA</name>
<evidence type="ECO:0000313" key="2">
    <source>
        <dbReference type="EMBL" id="OGC44449.1"/>
    </source>
</evidence>
<dbReference type="Proteomes" id="UP000176583">
    <property type="component" value="Unassembled WGS sequence"/>
</dbReference>
<keyword evidence="1" id="KW-0472">Membrane</keyword>